<accession>A0A7J7P3P1</accession>
<dbReference type="Proteomes" id="UP000541444">
    <property type="component" value="Unassembled WGS sequence"/>
</dbReference>
<dbReference type="AlphaFoldDB" id="A0A7J7P3P1"/>
<dbReference type="PANTHER" id="PTHR33144:SF50">
    <property type="entry name" value="OS03G0714750 PROTEIN"/>
    <property type="match status" value="1"/>
</dbReference>
<evidence type="ECO:0000256" key="1">
    <source>
        <dbReference type="SAM" id="MobiDB-lite"/>
    </source>
</evidence>
<sequence length="234" mass="26868">MKEKVLKRANNLWVENNSTLRKKYYEKYNTEEERNKLVPKGVRTKDWGKFVDLQRKPSVIAHRNRGKNARKAMKSPHTIGRRGTGRTTENMEKINNVLATNPEDASLDVDHDPVEQVCGKDKNGYARGCGFGVTRDELLSSSHLWDQLHEEQRTRLSLEEDMKQKLLFQGEAIIGLEETIMNLTSQSQPPVDATMTFTVLRSKLAFGFFLGGGALDIPSYYFSFLQWLFMFFGL</sequence>
<keyword evidence="4" id="KW-1185">Reference proteome</keyword>
<reference evidence="3 4" key="1">
    <citation type="journal article" date="2020" name="IScience">
        <title>Genome Sequencing of the Endangered Kingdonia uniflora (Circaeasteraceae, Ranunculales) Reveals Potential Mechanisms of Evolutionary Specialization.</title>
        <authorList>
            <person name="Sun Y."/>
            <person name="Deng T."/>
            <person name="Zhang A."/>
            <person name="Moore M.J."/>
            <person name="Landis J.B."/>
            <person name="Lin N."/>
            <person name="Zhang H."/>
            <person name="Zhang X."/>
            <person name="Huang J."/>
            <person name="Zhang X."/>
            <person name="Sun H."/>
            <person name="Wang H."/>
        </authorList>
    </citation>
    <scope>NUCLEOTIDE SEQUENCE [LARGE SCALE GENOMIC DNA]</scope>
    <source>
        <strain evidence="3">TB1705</strain>
        <tissue evidence="3">Leaf</tissue>
    </source>
</reference>
<feature type="compositionally biased region" description="Basic residues" evidence="1">
    <location>
        <begin position="63"/>
        <end position="84"/>
    </location>
</feature>
<keyword evidence="2" id="KW-0472">Membrane</keyword>
<dbReference type="OrthoDB" id="10605806at2759"/>
<comment type="caution">
    <text evidence="3">The sequence shown here is derived from an EMBL/GenBank/DDBJ whole genome shotgun (WGS) entry which is preliminary data.</text>
</comment>
<proteinExistence type="predicted"/>
<evidence type="ECO:0000313" key="4">
    <source>
        <dbReference type="Proteomes" id="UP000541444"/>
    </source>
</evidence>
<feature type="region of interest" description="Disordered" evidence="1">
    <location>
        <begin position="63"/>
        <end position="86"/>
    </location>
</feature>
<evidence type="ECO:0000313" key="3">
    <source>
        <dbReference type="EMBL" id="KAF6173933.1"/>
    </source>
</evidence>
<feature type="transmembrane region" description="Helical" evidence="2">
    <location>
        <begin position="204"/>
        <end position="229"/>
    </location>
</feature>
<keyword evidence="2" id="KW-1133">Transmembrane helix</keyword>
<dbReference type="PANTHER" id="PTHR33144">
    <property type="entry name" value="OS10G0409366 PROTEIN-RELATED"/>
    <property type="match status" value="1"/>
</dbReference>
<dbReference type="EMBL" id="JACGCM010000309">
    <property type="protein sequence ID" value="KAF6173933.1"/>
    <property type="molecule type" value="Genomic_DNA"/>
</dbReference>
<organism evidence="3 4">
    <name type="scientific">Kingdonia uniflora</name>
    <dbReference type="NCBI Taxonomy" id="39325"/>
    <lineage>
        <taxon>Eukaryota</taxon>
        <taxon>Viridiplantae</taxon>
        <taxon>Streptophyta</taxon>
        <taxon>Embryophyta</taxon>
        <taxon>Tracheophyta</taxon>
        <taxon>Spermatophyta</taxon>
        <taxon>Magnoliopsida</taxon>
        <taxon>Ranunculales</taxon>
        <taxon>Circaeasteraceae</taxon>
        <taxon>Kingdonia</taxon>
    </lineage>
</organism>
<keyword evidence="2" id="KW-0812">Transmembrane</keyword>
<protein>
    <submittedName>
        <fullName evidence="3">Uncharacterized protein</fullName>
    </submittedName>
</protein>
<gene>
    <name evidence="3" type="ORF">GIB67_039884</name>
</gene>
<evidence type="ECO:0000256" key="2">
    <source>
        <dbReference type="SAM" id="Phobius"/>
    </source>
</evidence>
<name>A0A7J7P3P1_9MAGN</name>